<reference evidence="1" key="1">
    <citation type="submission" date="2020-05" db="EMBL/GenBank/DDBJ databases">
        <title>WGS assembly of Panicum virgatum.</title>
        <authorList>
            <person name="Lovell J.T."/>
            <person name="Jenkins J."/>
            <person name="Shu S."/>
            <person name="Juenger T.E."/>
            <person name="Schmutz J."/>
        </authorList>
    </citation>
    <scope>NUCLEOTIDE SEQUENCE</scope>
    <source>
        <strain evidence="1">AP13</strain>
    </source>
</reference>
<gene>
    <name evidence="1" type="ORF">PVAP13_4KG108920</name>
</gene>
<protein>
    <submittedName>
        <fullName evidence="1">Uncharacterized protein</fullName>
    </submittedName>
</protein>
<sequence length="75" mass="8316">RVQHLQLAEHTVERQQCHQTSAPAGLVSSFSSSVYWHSYIEAALLQLAHLAPLAMIRTTPVHHGAVRIHLLVIST</sequence>
<keyword evidence="2" id="KW-1185">Reference proteome</keyword>
<comment type="caution">
    <text evidence="1">The sequence shown here is derived from an EMBL/GenBank/DDBJ whole genome shotgun (WGS) entry which is preliminary data.</text>
</comment>
<evidence type="ECO:0000313" key="2">
    <source>
        <dbReference type="Proteomes" id="UP000823388"/>
    </source>
</evidence>
<evidence type="ECO:0000313" key="1">
    <source>
        <dbReference type="EMBL" id="KAG2612194.1"/>
    </source>
</evidence>
<organism evidence="1 2">
    <name type="scientific">Panicum virgatum</name>
    <name type="common">Blackwell switchgrass</name>
    <dbReference type="NCBI Taxonomy" id="38727"/>
    <lineage>
        <taxon>Eukaryota</taxon>
        <taxon>Viridiplantae</taxon>
        <taxon>Streptophyta</taxon>
        <taxon>Embryophyta</taxon>
        <taxon>Tracheophyta</taxon>
        <taxon>Spermatophyta</taxon>
        <taxon>Magnoliopsida</taxon>
        <taxon>Liliopsida</taxon>
        <taxon>Poales</taxon>
        <taxon>Poaceae</taxon>
        <taxon>PACMAD clade</taxon>
        <taxon>Panicoideae</taxon>
        <taxon>Panicodae</taxon>
        <taxon>Paniceae</taxon>
        <taxon>Panicinae</taxon>
        <taxon>Panicum</taxon>
        <taxon>Panicum sect. Hiantes</taxon>
    </lineage>
</organism>
<accession>A0A8T0TTW2</accession>
<proteinExistence type="predicted"/>
<dbReference type="Proteomes" id="UP000823388">
    <property type="component" value="Chromosome 4K"/>
</dbReference>
<dbReference type="AlphaFoldDB" id="A0A8T0TTW2"/>
<dbReference type="EMBL" id="CM029043">
    <property type="protein sequence ID" value="KAG2612194.1"/>
    <property type="molecule type" value="Genomic_DNA"/>
</dbReference>
<name>A0A8T0TTW2_PANVG</name>
<feature type="non-terminal residue" evidence="1">
    <location>
        <position position="1"/>
    </location>
</feature>